<organism evidence="4 5">
    <name type="scientific">Seohaeicola zhoushanensis</name>
    <dbReference type="NCBI Taxonomy" id="1569283"/>
    <lineage>
        <taxon>Bacteria</taxon>
        <taxon>Pseudomonadati</taxon>
        <taxon>Pseudomonadota</taxon>
        <taxon>Alphaproteobacteria</taxon>
        <taxon>Rhodobacterales</taxon>
        <taxon>Roseobacteraceae</taxon>
        <taxon>Seohaeicola</taxon>
    </lineage>
</organism>
<dbReference type="CDD" id="cd12797">
    <property type="entry name" value="M23_peptidase"/>
    <property type="match status" value="1"/>
</dbReference>
<dbReference type="Proteomes" id="UP000626220">
    <property type="component" value="Unassembled WGS sequence"/>
</dbReference>
<reference evidence="4" key="2">
    <citation type="submission" date="2020-09" db="EMBL/GenBank/DDBJ databases">
        <authorList>
            <person name="Sun Q."/>
            <person name="Kim S."/>
        </authorList>
    </citation>
    <scope>NUCLEOTIDE SEQUENCE</scope>
    <source>
        <strain evidence="4">KCTC 42650</strain>
    </source>
</reference>
<dbReference type="EMBL" id="BNCJ01000018">
    <property type="protein sequence ID" value="GHF66516.1"/>
    <property type="molecule type" value="Genomic_DNA"/>
</dbReference>
<dbReference type="InterPro" id="IPR050570">
    <property type="entry name" value="Cell_wall_metabolism_enzyme"/>
</dbReference>
<dbReference type="PANTHER" id="PTHR21666">
    <property type="entry name" value="PEPTIDASE-RELATED"/>
    <property type="match status" value="1"/>
</dbReference>
<dbReference type="Gene3D" id="2.70.70.10">
    <property type="entry name" value="Glucose Permease (Domain IIA)"/>
    <property type="match status" value="1"/>
</dbReference>
<feature type="signal peptide" evidence="2">
    <location>
        <begin position="1"/>
        <end position="17"/>
    </location>
</feature>
<dbReference type="GO" id="GO:0004222">
    <property type="term" value="F:metalloendopeptidase activity"/>
    <property type="evidence" value="ECO:0007669"/>
    <property type="project" value="TreeGrafter"/>
</dbReference>
<gene>
    <name evidence="4" type="ORF">GCM10017056_42150</name>
</gene>
<feature type="chain" id="PRO_5035329207" evidence="2">
    <location>
        <begin position="18"/>
        <end position="317"/>
    </location>
</feature>
<dbReference type="AlphaFoldDB" id="A0A8J3MBL6"/>
<dbReference type="InterPro" id="IPR011055">
    <property type="entry name" value="Dup_hybrid_motif"/>
</dbReference>
<dbReference type="SUPFAM" id="SSF51261">
    <property type="entry name" value="Duplicated hybrid motif"/>
    <property type="match status" value="1"/>
</dbReference>
<dbReference type="Pfam" id="PF01551">
    <property type="entry name" value="Peptidase_M23"/>
    <property type="match status" value="1"/>
</dbReference>
<keyword evidence="1 2" id="KW-0732">Signal</keyword>
<keyword evidence="5" id="KW-1185">Reference proteome</keyword>
<dbReference type="RefSeq" id="WP_308434616.1">
    <property type="nucleotide sequence ID" value="NZ_BNCJ01000018.1"/>
</dbReference>
<evidence type="ECO:0000256" key="1">
    <source>
        <dbReference type="ARBA" id="ARBA00022729"/>
    </source>
</evidence>
<evidence type="ECO:0000256" key="2">
    <source>
        <dbReference type="SAM" id="SignalP"/>
    </source>
</evidence>
<proteinExistence type="predicted"/>
<name>A0A8J3MBL6_9RHOB</name>
<feature type="domain" description="M23ase beta-sheet core" evidence="3">
    <location>
        <begin position="61"/>
        <end position="178"/>
    </location>
</feature>
<evidence type="ECO:0000259" key="3">
    <source>
        <dbReference type="Pfam" id="PF01551"/>
    </source>
</evidence>
<comment type="caution">
    <text evidence="4">The sequence shown here is derived from an EMBL/GenBank/DDBJ whole genome shotgun (WGS) entry which is preliminary data.</text>
</comment>
<dbReference type="PANTHER" id="PTHR21666:SF289">
    <property type="entry name" value="L-ALA--D-GLU ENDOPEPTIDASE"/>
    <property type="match status" value="1"/>
</dbReference>
<protein>
    <submittedName>
        <fullName evidence="4">Peptidase M23</fullName>
    </submittedName>
</protein>
<evidence type="ECO:0000313" key="5">
    <source>
        <dbReference type="Proteomes" id="UP000626220"/>
    </source>
</evidence>
<sequence length="317" mass="33649">MLRAAIAAISLAAPAAAGDFVLGLPIDCSLGETCHVQNYFDRDPGPGIRDFRCGGLSYDGHDGTDFALPTLREMREGVNALAAAPGVVKALRDGEPDRFYSEETAAGTAGRECGNGVVVSHDDGWETQYCHMKQGSVAVTTGQRVERGAVLGQVGLSGMTQFPHVHLSVRRDGQKIDPFDAEMTESCAAGEPDLWEQTPPYLPGGLLDAGFADAIPDYGDIRMGVAATEIKPGSPLVLFALGYGFKLGDVIELNVDGPAGRVVEQAMTLEKDQAQAFRAAGKKSPAGGWPTGRYLGTVRLTREGETLGEIRREISLR</sequence>
<evidence type="ECO:0000313" key="4">
    <source>
        <dbReference type="EMBL" id="GHF66516.1"/>
    </source>
</evidence>
<reference evidence="4" key="1">
    <citation type="journal article" date="2014" name="Int. J. Syst. Evol. Microbiol.">
        <title>Complete genome sequence of Corynebacterium casei LMG S-19264T (=DSM 44701T), isolated from a smear-ripened cheese.</title>
        <authorList>
            <consortium name="US DOE Joint Genome Institute (JGI-PGF)"/>
            <person name="Walter F."/>
            <person name="Albersmeier A."/>
            <person name="Kalinowski J."/>
            <person name="Ruckert C."/>
        </authorList>
    </citation>
    <scope>NUCLEOTIDE SEQUENCE</scope>
    <source>
        <strain evidence="4">KCTC 42650</strain>
    </source>
</reference>
<dbReference type="InterPro" id="IPR016047">
    <property type="entry name" value="M23ase_b-sheet_dom"/>
</dbReference>
<accession>A0A8J3MBL6</accession>